<comment type="caution">
    <text evidence="2">The sequence shown here is derived from an EMBL/GenBank/DDBJ whole genome shotgun (WGS) entry which is preliminary data.</text>
</comment>
<keyword evidence="3" id="KW-1185">Reference proteome</keyword>
<evidence type="ECO:0008006" key="4">
    <source>
        <dbReference type="Google" id="ProtNLM"/>
    </source>
</evidence>
<name>A0AAN8FPJ4_TRICO</name>
<dbReference type="InterPro" id="IPR045860">
    <property type="entry name" value="Snake_toxin-like_sf"/>
</dbReference>
<dbReference type="AlphaFoldDB" id="A0AAN8FPJ4"/>
<feature type="chain" id="PRO_5042948192" description="Activin types I and II receptor domain-containing protein" evidence="1">
    <location>
        <begin position="18"/>
        <end position="119"/>
    </location>
</feature>
<dbReference type="Proteomes" id="UP001331761">
    <property type="component" value="Unassembled WGS sequence"/>
</dbReference>
<reference evidence="2 3" key="1">
    <citation type="submission" date="2019-10" db="EMBL/GenBank/DDBJ databases">
        <title>Assembly and Annotation for the nematode Trichostrongylus colubriformis.</title>
        <authorList>
            <person name="Martin J."/>
        </authorList>
    </citation>
    <scope>NUCLEOTIDE SEQUENCE [LARGE SCALE GENOMIC DNA]</scope>
    <source>
        <strain evidence="2">G859</strain>
        <tissue evidence="2">Whole worm</tissue>
    </source>
</reference>
<feature type="signal peptide" evidence="1">
    <location>
        <begin position="1"/>
        <end position="17"/>
    </location>
</feature>
<dbReference type="Gene3D" id="2.10.60.10">
    <property type="entry name" value="CD59"/>
    <property type="match status" value="1"/>
</dbReference>
<gene>
    <name evidence="2" type="ORF">GCK32_006957</name>
</gene>
<proteinExistence type="predicted"/>
<dbReference type="EMBL" id="WIXE01003264">
    <property type="protein sequence ID" value="KAK5984096.1"/>
    <property type="molecule type" value="Genomic_DNA"/>
</dbReference>
<accession>A0AAN8FPJ4</accession>
<dbReference type="PANTHER" id="PTHR34721:SF11">
    <property type="entry name" value="ACTIVIN_RECP DOMAIN-CONTAINING PROTEIN"/>
    <property type="match status" value="1"/>
</dbReference>
<keyword evidence="1" id="KW-0732">Signal</keyword>
<protein>
    <recommendedName>
        <fullName evidence="4">Activin types I and II receptor domain-containing protein</fullName>
    </recommendedName>
</protein>
<evidence type="ECO:0000256" key="1">
    <source>
        <dbReference type="SAM" id="SignalP"/>
    </source>
</evidence>
<organism evidence="2 3">
    <name type="scientific">Trichostrongylus colubriformis</name>
    <name type="common">Black scour worm</name>
    <dbReference type="NCBI Taxonomy" id="6319"/>
    <lineage>
        <taxon>Eukaryota</taxon>
        <taxon>Metazoa</taxon>
        <taxon>Ecdysozoa</taxon>
        <taxon>Nematoda</taxon>
        <taxon>Chromadorea</taxon>
        <taxon>Rhabditida</taxon>
        <taxon>Rhabditina</taxon>
        <taxon>Rhabditomorpha</taxon>
        <taxon>Strongyloidea</taxon>
        <taxon>Trichostrongylidae</taxon>
        <taxon>Trichostrongylus</taxon>
    </lineage>
</organism>
<dbReference type="PANTHER" id="PTHR34721">
    <property type="entry name" value="PROTEIN CBG09734"/>
    <property type="match status" value="1"/>
</dbReference>
<evidence type="ECO:0000313" key="2">
    <source>
        <dbReference type="EMBL" id="KAK5984096.1"/>
    </source>
</evidence>
<dbReference type="SUPFAM" id="SSF57302">
    <property type="entry name" value="Snake toxin-like"/>
    <property type="match status" value="1"/>
</dbReference>
<evidence type="ECO:0000313" key="3">
    <source>
        <dbReference type="Proteomes" id="UP001331761"/>
    </source>
</evidence>
<sequence length="119" mass="13318">MLLFYLASLPLVTSLKCYDFVDRQIGGSILHGPKQIVECSDPEFCLSIYQEGNNENIYSALCANNTNFRTKCQTVTCTHSHANEYSTDTCCCNTDLCNMTPNKIPYMEFILLSLAIAVL</sequence>